<organism evidence="2 3">
    <name type="scientific">Aphanomyces euteiches</name>
    <dbReference type="NCBI Taxonomy" id="100861"/>
    <lineage>
        <taxon>Eukaryota</taxon>
        <taxon>Sar</taxon>
        <taxon>Stramenopiles</taxon>
        <taxon>Oomycota</taxon>
        <taxon>Saprolegniomycetes</taxon>
        <taxon>Saprolegniales</taxon>
        <taxon>Verrucalvaceae</taxon>
        <taxon>Aphanomyces</taxon>
    </lineage>
</organism>
<feature type="chain" id="PRO_5026317592" evidence="1">
    <location>
        <begin position="18"/>
        <end position="205"/>
    </location>
</feature>
<dbReference type="VEuPathDB" id="FungiDB:AeMF1_011540"/>
<keyword evidence="1" id="KW-0732">Signal</keyword>
<keyword evidence="3" id="KW-1185">Reference proteome</keyword>
<feature type="signal peptide" evidence="1">
    <location>
        <begin position="1"/>
        <end position="17"/>
    </location>
</feature>
<protein>
    <submittedName>
        <fullName evidence="2">Uncharacterized protein</fullName>
    </submittedName>
</protein>
<name>A0A6G0X319_9STRA</name>
<proteinExistence type="predicted"/>
<evidence type="ECO:0000256" key="1">
    <source>
        <dbReference type="SAM" id="SignalP"/>
    </source>
</evidence>
<accession>A0A6G0X319</accession>
<sequence length="205" mass="23320">MLALLGLLYVSFSVVNSWWFSVLHTQSATNDLFWFEFNDSVQAWLMAAFNHADEYSPRDLTSLAYAQQAIDASDAIVLRQTKSRELFQNQTSPAMAIAICRKVVPVTLLWLSSYCWVDFNKTWSLAHTPGREKRCYERYRSNGAVYLDAVLRNTNMTEFETLWSGPGGCFTIGIAQTLSQTELGRSFLQDLRSRALLSVESELAY</sequence>
<comment type="caution">
    <text evidence="2">The sequence shown here is derived from an EMBL/GenBank/DDBJ whole genome shotgun (WGS) entry which is preliminary data.</text>
</comment>
<evidence type="ECO:0000313" key="3">
    <source>
        <dbReference type="Proteomes" id="UP000481153"/>
    </source>
</evidence>
<dbReference type="AlphaFoldDB" id="A0A6G0X319"/>
<gene>
    <name evidence="2" type="ORF">Ae201684_009065</name>
</gene>
<evidence type="ECO:0000313" key="2">
    <source>
        <dbReference type="EMBL" id="KAF0734200.1"/>
    </source>
</evidence>
<dbReference type="Proteomes" id="UP000481153">
    <property type="component" value="Unassembled WGS sequence"/>
</dbReference>
<reference evidence="2 3" key="1">
    <citation type="submission" date="2019-07" db="EMBL/GenBank/DDBJ databases">
        <title>Genomics analysis of Aphanomyces spp. identifies a new class of oomycete effector associated with host adaptation.</title>
        <authorList>
            <person name="Gaulin E."/>
        </authorList>
    </citation>
    <scope>NUCLEOTIDE SEQUENCE [LARGE SCALE GENOMIC DNA]</scope>
    <source>
        <strain evidence="2 3">ATCC 201684</strain>
    </source>
</reference>
<dbReference type="EMBL" id="VJMJ01000117">
    <property type="protein sequence ID" value="KAF0734200.1"/>
    <property type="molecule type" value="Genomic_DNA"/>
</dbReference>